<dbReference type="Proteomes" id="UP001154259">
    <property type="component" value="Unassembled WGS sequence"/>
</dbReference>
<evidence type="ECO:0000313" key="2">
    <source>
        <dbReference type="EMBL" id="CAI3922942.1"/>
    </source>
</evidence>
<dbReference type="SUPFAM" id="SSF55144">
    <property type="entry name" value="LigT-like"/>
    <property type="match status" value="1"/>
</dbReference>
<sequence>MSYFIGLSLPDHISSHLSTLRGSLPALYWNDPDTYHIPLCHLGAIKNDMLMSEIDIELERMNTPRFELDIQGVQHNILPTGESEFSVIVSSTPALIHLKKKIEHIVQQFEIKPSKKRYVPKIALAKGIGISEEQISNWLYQYNLFKTKSFEILQFSLFSTYHTKHSVHYDIQSDYMLR</sequence>
<proteinExistence type="predicted"/>
<gene>
    <name evidence="2" type="ORF">R53529_LOCUS51</name>
    <name evidence="3" type="ORF">R53530_LOCUS1482</name>
</gene>
<dbReference type="EMBL" id="CAMXCM010000003">
    <property type="protein sequence ID" value="CAI3945304.1"/>
    <property type="molecule type" value="Genomic_DNA"/>
</dbReference>
<dbReference type="PANTHER" id="PTHR35561">
    <property type="entry name" value="RNA 2',3'-CYCLIC PHOSPHODIESTERASE"/>
    <property type="match status" value="1"/>
</dbReference>
<evidence type="ECO:0000313" key="3">
    <source>
        <dbReference type="EMBL" id="CAI3945304.1"/>
    </source>
</evidence>
<dbReference type="EMBL" id="CAMXCS010000001">
    <property type="protein sequence ID" value="CAI3922942.1"/>
    <property type="molecule type" value="Genomic_DNA"/>
</dbReference>
<dbReference type="PANTHER" id="PTHR35561:SF1">
    <property type="entry name" value="RNA 2',3'-CYCLIC PHOSPHODIESTERASE"/>
    <property type="match status" value="1"/>
</dbReference>
<dbReference type="GO" id="GO:0004113">
    <property type="term" value="F:2',3'-cyclic-nucleotide 3'-phosphodiesterase activity"/>
    <property type="evidence" value="ECO:0007669"/>
    <property type="project" value="InterPro"/>
</dbReference>
<dbReference type="NCBIfam" id="TIGR02258">
    <property type="entry name" value="2_5_ligase"/>
    <property type="match status" value="1"/>
</dbReference>
<dbReference type="AlphaFoldDB" id="A0A9W4TRQ6"/>
<dbReference type="InterPro" id="IPR009097">
    <property type="entry name" value="Cyclic_Pdiesterase"/>
</dbReference>
<comment type="caution">
    <text evidence="3">The sequence shown here is derived from an EMBL/GenBank/DDBJ whole genome shotgun (WGS) entry which is preliminary data.</text>
</comment>
<evidence type="ECO:0000313" key="4">
    <source>
        <dbReference type="Proteomes" id="UP001154255"/>
    </source>
</evidence>
<organism evidence="3 4">
    <name type="scientific">Commensalibacter communis</name>
    <dbReference type="NCBI Taxonomy" id="2972786"/>
    <lineage>
        <taxon>Bacteria</taxon>
        <taxon>Pseudomonadati</taxon>
        <taxon>Pseudomonadota</taxon>
        <taxon>Alphaproteobacteria</taxon>
        <taxon>Acetobacterales</taxon>
        <taxon>Acetobacteraceae</taxon>
    </lineage>
</organism>
<dbReference type="GO" id="GO:0016874">
    <property type="term" value="F:ligase activity"/>
    <property type="evidence" value="ECO:0007669"/>
    <property type="project" value="UniProtKB-KW"/>
</dbReference>
<reference evidence="3" key="1">
    <citation type="submission" date="2022-10" db="EMBL/GenBank/DDBJ databases">
        <authorList>
            <person name="Botero Cardona J."/>
        </authorList>
    </citation>
    <scope>NUCLEOTIDE SEQUENCE</scope>
    <source>
        <strain evidence="3">LMG 31819</strain>
        <strain evidence="2">R-53529</strain>
    </source>
</reference>
<keyword evidence="1" id="KW-0378">Hydrolase</keyword>
<accession>A0A9W4TRQ6</accession>
<dbReference type="InterPro" id="IPR004175">
    <property type="entry name" value="RNA_CPDase"/>
</dbReference>
<keyword evidence="3" id="KW-0436">Ligase</keyword>
<protein>
    <submittedName>
        <fullName evidence="2 3">3'-cyclic phosphodiesterase (2'-5' RNA ligase) (ThpR)</fullName>
    </submittedName>
</protein>
<dbReference type="RefSeq" id="WP_271788518.1">
    <property type="nucleotide sequence ID" value="NZ_CAMXCJ010000002.1"/>
</dbReference>
<dbReference type="Proteomes" id="UP001154255">
    <property type="component" value="Unassembled WGS sequence"/>
</dbReference>
<evidence type="ECO:0000313" key="5">
    <source>
        <dbReference type="Proteomes" id="UP001154259"/>
    </source>
</evidence>
<name>A0A9W4TRQ6_9PROT</name>
<dbReference type="GO" id="GO:0008664">
    <property type="term" value="F:RNA 2',3'-cyclic 3'-phosphodiesterase activity"/>
    <property type="evidence" value="ECO:0007669"/>
    <property type="project" value="InterPro"/>
</dbReference>
<keyword evidence="5" id="KW-1185">Reference proteome</keyword>
<evidence type="ECO:0000256" key="1">
    <source>
        <dbReference type="ARBA" id="ARBA00022801"/>
    </source>
</evidence>
<dbReference type="Gene3D" id="3.90.1140.10">
    <property type="entry name" value="Cyclic phosphodiesterase"/>
    <property type="match status" value="1"/>
</dbReference>